<organism evidence="1 2">
    <name type="scientific">Desulfonema magnum</name>
    <dbReference type="NCBI Taxonomy" id="45655"/>
    <lineage>
        <taxon>Bacteria</taxon>
        <taxon>Pseudomonadati</taxon>
        <taxon>Thermodesulfobacteriota</taxon>
        <taxon>Desulfobacteria</taxon>
        <taxon>Desulfobacterales</taxon>
        <taxon>Desulfococcaceae</taxon>
        <taxon>Desulfonema</taxon>
    </lineage>
</organism>
<evidence type="ECO:0000313" key="1">
    <source>
        <dbReference type="EMBL" id="QTA92333.1"/>
    </source>
</evidence>
<keyword evidence="2" id="KW-1185">Reference proteome</keyword>
<dbReference type="EMBL" id="CP061800">
    <property type="protein sequence ID" value="QTA92333.1"/>
    <property type="molecule type" value="Genomic_DNA"/>
</dbReference>
<protein>
    <submittedName>
        <fullName evidence="1">Uncharacterized protein</fullName>
    </submittedName>
</protein>
<sequence length="39" mass="4615">MKTLCSLLKHLVWIDKPETVRFFNSESRVCKSYLIRDSA</sequence>
<evidence type="ECO:0000313" key="2">
    <source>
        <dbReference type="Proteomes" id="UP000663722"/>
    </source>
</evidence>
<dbReference type="AlphaFoldDB" id="A0A975BVE3"/>
<gene>
    <name evidence="1" type="ORF">dnm_084110</name>
</gene>
<reference evidence="1" key="1">
    <citation type="journal article" date="2021" name="Microb. Physiol.">
        <title>Proteogenomic Insights into the Physiology of Marine, Sulfate-Reducing, Filamentous Desulfonema limicola and Desulfonema magnum.</title>
        <authorList>
            <person name="Schnaars V."/>
            <person name="Wohlbrand L."/>
            <person name="Scheve S."/>
            <person name="Hinrichs C."/>
            <person name="Reinhardt R."/>
            <person name="Rabus R."/>
        </authorList>
    </citation>
    <scope>NUCLEOTIDE SEQUENCE</scope>
    <source>
        <strain evidence="1">4be13</strain>
    </source>
</reference>
<dbReference type="KEGG" id="dmm:dnm_084110"/>
<name>A0A975BVE3_9BACT</name>
<dbReference type="Proteomes" id="UP000663722">
    <property type="component" value="Chromosome"/>
</dbReference>
<accession>A0A975BVE3</accession>
<proteinExistence type="predicted"/>